<sequence length="247" mass="28854">MKYIQKMLLKEYPKRQFVVSKKSLHPRTYSSECSQPLLFHCCHRSISNSNDTISIQQIQVNIRYHPVVKLLYSFSVQRFSVPYESEQQGTNAKLAVEKYQRLTPLKHILYRPDSYIGSAFLSDEQPIYVYDAVMKRILKKEARIVPGLLKIFDEILVNAADNKRRDPEMTTIAVNIDRERNTISIWNNGRGIPIEIHPSERIYVPTMIFGTLFTSSNYDDSELKIVELNKSYERDARLKNKENVLFS</sequence>
<dbReference type="Pfam" id="PF02518">
    <property type="entry name" value="HATPase_c"/>
    <property type="match status" value="1"/>
</dbReference>
<evidence type="ECO:0000313" key="8">
    <source>
        <dbReference type="EMBL" id="OZC09446.1"/>
    </source>
</evidence>
<evidence type="ECO:0000259" key="7">
    <source>
        <dbReference type="Pfam" id="PF02518"/>
    </source>
</evidence>
<accession>A0A238BWZ4</accession>
<dbReference type="OrthoDB" id="276498at2759"/>
<gene>
    <name evidence="8" type="ORF">X798_03402</name>
</gene>
<dbReference type="InterPro" id="IPR036890">
    <property type="entry name" value="HATPase_C_sf"/>
</dbReference>
<keyword evidence="6" id="KW-0413">Isomerase</keyword>
<dbReference type="PRINTS" id="PR00418">
    <property type="entry name" value="TPI2FAMILY"/>
</dbReference>
<evidence type="ECO:0000256" key="2">
    <source>
        <dbReference type="ARBA" id="ARBA00001946"/>
    </source>
</evidence>
<dbReference type="Proteomes" id="UP000242913">
    <property type="component" value="Unassembled WGS sequence"/>
</dbReference>
<evidence type="ECO:0000256" key="6">
    <source>
        <dbReference type="ARBA" id="ARBA00023235"/>
    </source>
</evidence>
<evidence type="ECO:0000256" key="5">
    <source>
        <dbReference type="ARBA" id="ARBA00023125"/>
    </source>
</evidence>
<dbReference type="InterPro" id="IPR050634">
    <property type="entry name" value="DNA_Topoisomerase_II"/>
</dbReference>
<proteinExistence type="predicted"/>
<evidence type="ECO:0000256" key="3">
    <source>
        <dbReference type="ARBA" id="ARBA00012895"/>
    </source>
</evidence>
<evidence type="ECO:0000256" key="1">
    <source>
        <dbReference type="ARBA" id="ARBA00000185"/>
    </source>
</evidence>
<feature type="domain" description="Histidine kinase/HSP90-like ATPase" evidence="7">
    <location>
        <begin position="147"/>
        <end position="218"/>
    </location>
</feature>
<keyword evidence="5" id="KW-0238">DNA-binding</keyword>
<dbReference type="GO" id="GO:0003918">
    <property type="term" value="F:DNA topoisomerase type II (double strand cut, ATP-hydrolyzing) activity"/>
    <property type="evidence" value="ECO:0007669"/>
    <property type="project" value="UniProtKB-EC"/>
</dbReference>
<dbReference type="EC" id="5.6.2.2" evidence="3"/>
<dbReference type="GO" id="GO:0005634">
    <property type="term" value="C:nucleus"/>
    <property type="evidence" value="ECO:0007669"/>
    <property type="project" value="TreeGrafter"/>
</dbReference>
<dbReference type="PANTHER" id="PTHR10169">
    <property type="entry name" value="DNA TOPOISOMERASE/GYRASE"/>
    <property type="match status" value="1"/>
</dbReference>
<evidence type="ECO:0000313" key="9">
    <source>
        <dbReference type="Proteomes" id="UP000242913"/>
    </source>
</evidence>
<keyword evidence="9" id="KW-1185">Reference proteome</keyword>
<dbReference type="Gene3D" id="3.30.565.10">
    <property type="entry name" value="Histidine kinase-like ATPase, C-terminal domain"/>
    <property type="match status" value="1"/>
</dbReference>
<organism evidence="8 9">
    <name type="scientific">Onchocerca flexuosa</name>
    <dbReference type="NCBI Taxonomy" id="387005"/>
    <lineage>
        <taxon>Eukaryota</taxon>
        <taxon>Metazoa</taxon>
        <taxon>Ecdysozoa</taxon>
        <taxon>Nematoda</taxon>
        <taxon>Chromadorea</taxon>
        <taxon>Rhabditida</taxon>
        <taxon>Spirurina</taxon>
        <taxon>Spiruromorpha</taxon>
        <taxon>Filarioidea</taxon>
        <taxon>Onchocercidae</taxon>
        <taxon>Onchocerca</taxon>
    </lineage>
</organism>
<dbReference type="PANTHER" id="PTHR10169:SF38">
    <property type="entry name" value="DNA TOPOISOMERASE 2"/>
    <property type="match status" value="1"/>
</dbReference>
<protein>
    <recommendedName>
        <fullName evidence="3">DNA topoisomerase (ATP-hydrolyzing)</fullName>
        <ecNumber evidence="3">5.6.2.2</ecNumber>
    </recommendedName>
</protein>
<reference evidence="8 9" key="1">
    <citation type="submission" date="2015-12" db="EMBL/GenBank/DDBJ databases">
        <title>Draft genome of the nematode, Onchocerca flexuosa.</title>
        <authorList>
            <person name="Mitreva M."/>
        </authorList>
    </citation>
    <scope>NUCLEOTIDE SEQUENCE [LARGE SCALE GENOMIC DNA]</scope>
    <source>
        <strain evidence="8">Red Deer</strain>
    </source>
</reference>
<comment type="catalytic activity">
    <reaction evidence="1">
        <text>ATP-dependent breakage, passage and rejoining of double-stranded DNA.</text>
        <dbReference type="EC" id="5.6.2.2"/>
    </reaction>
</comment>
<dbReference type="SUPFAM" id="SSF55874">
    <property type="entry name" value="ATPase domain of HSP90 chaperone/DNA topoisomerase II/histidine kinase"/>
    <property type="match status" value="1"/>
</dbReference>
<dbReference type="GO" id="GO:0003677">
    <property type="term" value="F:DNA binding"/>
    <property type="evidence" value="ECO:0007669"/>
    <property type="project" value="UniProtKB-KW"/>
</dbReference>
<comment type="cofactor">
    <cofactor evidence="2">
        <name>Mg(2+)</name>
        <dbReference type="ChEBI" id="CHEBI:18420"/>
    </cofactor>
</comment>
<dbReference type="GO" id="GO:0000819">
    <property type="term" value="P:sister chromatid segregation"/>
    <property type="evidence" value="ECO:0007669"/>
    <property type="project" value="TreeGrafter"/>
</dbReference>
<dbReference type="EMBL" id="KZ269993">
    <property type="protein sequence ID" value="OZC09446.1"/>
    <property type="molecule type" value="Genomic_DNA"/>
</dbReference>
<dbReference type="GO" id="GO:0000712">
    <property type="term" value="P:resolution of meiotic recombination intermediates"/>
    <property type="evidence" value="ECO:0007669"/>
    <property type="project" value="TreeGrafter"/>
</dbReference>
<keyword evidence="4" id="KW-0799">Topoisomerase</keyword>
<dbReference type="AlphaFoldDB" id="A0A238BWZ4"/>
<dbReference type="InterPro" id="IPR003594">
    <property type="entry name" value="HATPase_dom"/>
</dbReference>
<evidence type="ECO:0000256" key="4">
    <source>
        <dbReference type="ARBA" id="ARBA00023029"/>
    </source>
</evidence>
<name>A0A238BWZ4_9BILA</name>